<comment type="subcellular location">
    <subcellularLocation>
        <location evidence="9">Cytoplasm</location>
    </subcellularLocation>
</comment>
<evidence type="ECO:0000259" key="11">
    <source>
        <dbReference type="Pfam" id="PF02870"/>
    </source>
</evidence>
<dbReference type="GO" id="GO:0005737">
    <property type="term" value="C:cytoplasm"/>
    <property type="evidence" value="ECO:0007669"/>
    <property type="project" value="UniProtKB-SubCell"/>
</dbReference>
<dbReference type="EMBL" id="CP013188">
    <property type="protein sequence ID" value="ALO44230.1"/>
    <property type="molecule type" value="Genomic_DNA"/>
</dbReference>
<dbReference type="CDD" id="cd06445">
    <property type="entry name" value="ATase"/>
    <property type="match status" value="1"/>
</dbReference>
<keyword evidence="13" id="KW-1185">Reference proteome</keyword>
<keyword evidence="3 9" id="KW-0963">Cytoplasm</keyword>
<keyword evidence="7 9" id="KW-0234">DNA repair</keyword>
<dbReference type="InterPro" id="IPR036388">
    <property type="entry name" value="WH-like_DNA-bd_sf"/>
</dbReference>
<protein>
    <recommendedName>
        <fullName evidence="9">Methylated-DNA--protein-cysteine methyltransferase</fullName>
        <ecNumber evidence="9">2.1.1.63</ecNumber>
    </recommendedName>
    <alternativeName>
        <fullName evidence="9">6-O-methylguanine-DNA methyltransferase</fullName>
        <shortName evidence="9">MGMT</shortName>
    </alternativeName>
    <alternativeName>
        <fullName evidence="9">O-6-methylguanine-DNA-alkyltransferase</fullName>
    </alternativeName>
</protein>
<comment type="similarity">
    <text evidence="2 9">Belongs to the MGMT family.</text>
</comment>
<keyword evidence="4 9" id="KW-0489">Methyltransferase</keyword>
<proteinExistence type="inferred from homology"/>
<gene>
    <name evidence="12" type="ORF">PP2015_3758</name>
</gene>
<dbReference type="InterPro" id="IPR008332">
    <property type="entry name" value="MethylG_MeTrfase_N"/>
</dbReference>
<dbReference type="InterPro" id="IPR001497">
    <property type="entry name" value="MethylDNA_cys_MeTrfase_AS"/>
</dbReference>
<evidence type="ECO:0000313" key="12">
    <source>
        <dbReference type="EMBL" id="ALO44230.1"/>
    </source>
</evidence>
<dbReference type="Proteomes" id="UP000061457">
    <property type="component" value="Chromosome II"/>
</dbReference>
<evidence type="ECO:0000313" key="13">
    <source>
        <dbReference type="Proteomes" id="UP000061457"/>
    </source>
</evidence>
<evidence type="ECO:0000256" key="7">
    <source>
        <dbReference type="ARBA" id="ARBA00023204"/>
    </source>
</evidence>
<dbReference type="InterPro" id="IPR036631">
    <property type="entry name" value="MGMT_N_sf"/>
</dbReference>
<dbReference type="SUPFAM" id="SSF46767">
    <property type="entry name" value="Methylated DNA-protein cysteine methyltransferase, C-terminal domain"/>
    <property type="match status" value="1"/>
</dbReference>
<evidence type="ECO:0000256" key="4">
    <source>
        <dbReference type="ARBA" id="ARBA00022603"/>
    </source>
</evidence>
<dbReference type="SUPFAM" id="SSF53155">
    <property type="entry name" value="Methylated DNA-protein cysteine methyltransferase domain"/>
    <property type="match status" value="1"/>
</dbReference>
<dbReference type="NCBIfam" id="TIGR00589">
    <property type="entry name" value="ogt"/>
    <property type="match status" value="1"/>
</dbReference>
<evidence type="ECO:0000256" key="3">
    <source>
        <dbReference type="ARBA" id="ARBA00022490"/>
    </source>
</evidence>
<dbReference type="PANTHER" id="PTHR10815">
    <property type="entry name" value="METHYLATED-DNA--PROTEIN-CYSTEINE METHYLTRANSFERASE"/>
    <property type="match status" value="1"/>
</dbReference>
<evidence type="ECO:0000256" key="2">
    <source>
        <dbReference type="ARBA" id="ARBA00008711"/>
    </source>
</evidence>
<dbReference type="FunFam" id="1.10.10.10:FF:000214">
    <property type="entry name" value="Methylated-DNA--protein-cysteine methyltransferase"/>
    <property type="match status" value="1"/>
</dbReference>
<evidence type="ECO:0000256" key="1">
    <source>
        <dbReference type="ARBA" id="ARBA00001286"/>
    </source>
</evidence>
<dbReference type="Pfam" id="PF01035">
    <property type="entry name" value="DNA_binding_1"/>
    <property type="match status" value="1"/>
</dbReference>
<evidence type="ECO:0000256" key="9">
    <source>
        <dbReference type="HAMAP-Rule" id="MF_00772"/>
    </source>
</evidence>
<dbReference type="GO" id="GO:0032259">
    <property type="term" value="P:methylation"/>
    <property type="evidence" value="ECO:0007669"/>
    <property type="project" value="UniProtKB-KW"/>
</dbReference>
<dbReference type="PROSITE" id="PS00374">
    <property type="entry name" value="MGMT"/>
    <property type="match status" value="1"/>
</dbReference>
<comment type="catalytic activity">
    <reaction evidence="8 9">
        <text>a 6-O-methyl-2'-deoxyguanosine in DNA + L-cysteinyl-[protein] = S-methyl-L-cysteinyl-[protein] + a 2'-deoxyguanosine in DNA</text>
        <dbReference type="Rhea" id="RHEA:24000"/>
        <dbReference type="Rhea" id="RHEA-COMP:10131"/>
        <dbReference type="Rhea" id="RHEA-COMP:10132"/>
        <dbReference type="Rhea" id="RHEA-COMP:11367"/>
        <dbReference type="Rhea" id="RHEA-COMP:11368"/>
        <dbReference type="ChEBI" id="CHEBI:29950"/>
        <dbReference type="ChEBI" id="CHEBI:82612"/>
        <dbReference type="ChEBI" id="CHEBI:85445"/>
        <dbReference type="ChEBI" id="CHEBI:85448"/>
        <dbReference type="EC" id="2.1.1.63"/>
    </reaction>
</comment>
<sequence length="174" mass="19340">MMYCDYFESPLGTIEIKATDKGICQLIFCGEHKESVVPSKLITQCIAQLEEYFAGTRQNFDLPLDPVGTEFQKSVWQALCDIPFGHTYSYLQLAERLNNPKAVRAVGGANGRNPITLIVPCHRVIGASGTLTGYAGGVERKQWLLAHEGVSGFAKPLVLDEVIYTRQDKTQFLR</sequence>
<keyword evidence="6 9" id="KW-0227">DNA damage</keyword>
<dbReference type="STRING" id="161398.PP2015_3758"/>
<dbReference type="HAMAP" id="MF_00772">
    <property type="entry name" value="OGT"/>
    <property type="match status" value="1"/>
</dbReference>
<organism evidence="12 13">
    <name type="scientific">Pseudoalteromonas phenolica</name>
    <dbReference type="NCBI Taxonomy" id="161398"/>
    <lineage>
        <taxon>Bacteria</taxon>
        <taxon>Pseudomonadati</taxon>
        <taxon>Pseudomonadota</taxon>
        <taxon>Gammaproteobacteria</taxon>
        <taxon>Alteromonadales</taxon>
        <taxon>Pseudoalteromonadaceae</taxon>
        <taxon>Pseudoalteromonas</taxon>
    </lineage>
</organism>
<evidence type="ECO:0000256" key="6">
    <source>
        <dbReference type="ARBA" id="ARBA00022763"/>
    </source>
</evidence>
<dbReference type="PANTHER" id="PTHR10815:SF5">
    <property type="entry name" value="METHYLATED-DNA--PROTEIN-CYSTEINE METHYLTRANSFERASE"/>
    <property type="match status" value="1"/>
</dbReference>
<feature type="active site" description="Nucleophile; methyl group acceptor" evidence="9">
    <location>
        <position position="121"/>
    </location>
</feature>
<feature type="domain" description="Methylguanine DNA methyltransferase ribonuclease-like" evidence="11">
    <location>
        <begin position="2"/>
        <end position="66"/>
    </location>
</feature>
<dbReference type="AlphaFoldDB" id="A0A0S2K7C9"/>
<dbReference type="InterPro" id="IPR023546">
    <property type="entry name" value="MGMT"/>
</dbReference>
<dbReference type="EC" id="2.1.1.63" evidence="9"/>
<evidence type="ECO:0000256" key="8">
    <source>
        <dbReference type="ARBA" id="ARBA00049348"/>
    </source>
</evidence>
<keyword evidence="5 9" id="KW-0808">Transferase</keyword>
<dbReference type="InterPro" id="IPR014048">
    <property type="entry name" value="MethylDNA_cys_MeTrfase_DNA-bd"/>
</dbReference>
<comment type="function">
    <text evidence="9">Involved in the cellular defense against the biological effects of O6-methylguanine (O6-MeG) and O4-methylthymine (O4-MeT) in DNA. Repairs the methylated nucleobase in DNA by stoichiometrically transferring the methyl group to a cysteine residue in the enzyme. This is a suicide reaction: the enzyme is irreversibly inactivated.</text>
</comment>
<comment type="miscellaneous">
    <text evidence="9">This enzyme catalyzes only one turnover and therefore is not strictly catalytic. According to one definition, an enzyme is a biocatalyst that acts repeatedly and over many reaction cycles.</text>
</comment>
<evidence type="ECO:0000259" key="10">
    <source>
        <dbReference type="Pfam" id="PF01035"/>
    </source>
</evidence>
<dbReference type="Pfam" id="PF02870">
    <property type="entry name" value="Methyltransf_1N"/>
    <property type="match status" value="1"/>
</dbReference>
<reference evidence="13" key="1">
    <citation type="submission" date="2015-11" db="EMBL/GenBank/DDBJ databases">
        <authorList>
            <person name="Kim K.M."/>
        </authorList>
    </citation>
    <scope>NUCLEOTIDE SEQUENCE [LARGE SCALE GENOMIC DNA]</scope>
    <source>
        <strain evidence="13">KCTC 12086</strain>
    </source>
</reference>
<feature type="domain" description="Methylated-DNA-[protein]-cysteine S-methyltransferase DNA binding" evidence="10">
    <location>
        <begin position="70"/>
        <end position="150"/>
    </location>
</feature>
<evidence type="ECO:0000256" key="5">
    <source>
        <dbReference type="ARBA" id="ARBA00022679"/>
    </source>
</evidence>
<dbReference type="GO" id="GO:0003908">
    <property type="term" value="F:methylated-DNA-[protein]-cysteine S-methyltransferase activity"/>
    <property type="evidence" value="ECO:0007669"/>
    <property type="project" value="UniProtKB-UniRule"/>
</dbReference>
<comment type="catalytic activity">
    <reaction evidence="1 9">
        <text>a 4-O-methyl-thymidine in DNA + L-cysteinyl-[protein] = a thymidine in DNA + S-methyl-L-cysteinyl-[protein]</text>
        <dbReference type="Rhea" id="RHEA:53428"/>
        <dbReference type="Rhea" id="RHEA-COMP:10131"/>
        <dbReference type="Rhea" id="RHEA-COMP:10132"/>
        <dbReference type="Rhea" id="RHEA-COMP:13555"/>
        <dbReference type="Rhea" id="RHEA-COMP:13556"/>
        <dbReference type="ChEBI" id="CHEBI:29950"/>
        <dbReference type="ChEBI" id="CHEBI:82612"/>
        <dbReference type="ChEBI" id="CHEBI:137386"/>
        <dbReference type="ChEBI" id="CHEBI:137387"/>
        <dbReference type="EC" id="2.1.1.63"/>
    </reaction>
</comment>
<dbReference type="GO" id="GO:0006307">
    <property type="term" value="P:DNA alkylation repair"/>
    <property type="evidence" value="ECO:0007669"/>
    <property type="project" value="UniProtKB-UniRule"/>
</dbReference>
<dbReference type="KEGG" id="pphe:PP2015_3758"/>
<dbReference type="Gene3D" id="3.30.160.70">
    <property type="entry name" value="Methylated DNA-protein cysteine methyltransferase domain"/>
    <property type="match status" value="1"/>
</dbReference>
<dbReference type="Gene3D" id="1.10.10.10">
    <property type="entry name" value="Winged helix-like DNA-binding domain superfamily/Winged helix DNA-binding domain"/>
    <property type="match status" value="1"/>
</dbReference>
<name>A0A0S2K7C9_9GAMM</name>
<dbReference type="PATRIC" id="fig|161398.10.peg.3842"/>
<dbReference type="InterPro" id="IPR036217">
    <property type="entry name" value="MethylDNA_cys_MeTrfase_DNAb"/>
</dbReference>
<accession>A0A0S2K7C9</accession>